<protein>
    <submittedName>
        <fullName evidence="1">Uncharacterized protein</fullName>
    </submittedName>
</protein>
<dbReference type="EMBL" id="JARGDH010000003">
    <property type="protein sequence ID" value="KAL0273679.1"/>
    <property type="molecule type" value="Genomic_DNA"/>
</dbReference>
<dbReference type="Gene3D" id="1.20.1410.10">
    <property type="entry name" value="I/LWEQ domain"/>
    <property type="match status" value="1"/>
</dbReference>
<dbReference type="Gene3D" id="1.20.1420.10">
    <property type="entry name" value="Talin, central domain"/>
    <property type="match status" value="1"/>
</dbReference>
<sequence>MAVQSPSVSEILSIIRYALVEIMEGIKDQTLIRNDVPKNFSLEEFHSEFRLCATIISKAVTEIAVMYDYQFSDLKKFRENTLIIGVAFYSICKALFTFPKKFGTFLHNEIMLVVNDIYLSLSNFFKEVDLKLFKGLPLTSDAVDHVLSLCGDVYVISMSNLESVTALLEHEALLILNVLQEIHQVVVSDVTAPKFNQQIDNTEIWNNQDKQLLPSCILLIHTARLIFEDIIASMKTNGDARSFCNISELDNVGEMVRDLHISDDIISFMTAMLPPVDRELVKCDARNIAYKIRQLLHHIKNSHFLRGDQKRIVKLLKSVDSSNNKLYPLLSNENE</sequence>
<comment type="caution">
    <text evidence="1">The sequence shown here is derived from an EMBL/GenBank/DDBJ whole genome shotgun (WGS) entry which is preliminary data.</text>
</comment>
<evidence type="ECO:0000313" key="1">
    <source>
        <dbReference type="EMBL" id="KAL0273679.1"/>
    </source>
</evidence>
<gene>
    <name evidence="1" type="ORF">PYX00_006303</name>
</gene>
<organism evidence="1">
    <name type="scientific">Menopon gallinae</name>
    <name type="common">poultry shaft louse</name>
    <dbReference type="NCBI Taxonomy" id="328185"/>
    <lineage>
        <taxon>Eukaryota</taxon>
        <taxon>Metazoa</taxon>
        <taxon>Ecdysozoa</taxon>
        <taxon>Arthropoda</taxon>
        <taxon>Hexapoda</taxon>
        <taxon>Insecta</taxon>
        <taxon>Pterygota</taxon>
        <taxon>Neoptera</taxon>
        <taxon>Paraneoptera</taxon>
        <taxon>Psocodea</taxon>
        <taxon>Troctomorpha</taxon>
        <taxon>Phthiraptera</taxon>
        <taxon>Amblycera</taxon>
        <taxon>Menoponidae</taxon>
        <taxon>Menopon</taxon>
    </lineage>
</organism>
<accession>A0AAW2HUV4</accession>
<name>A0AAW2HUV4_9NEOP</name>
<reference evidence="1" key="1">
    <citation type="journal article" date="2024" name="Gigascience">
        <title>Chromosome-level genome of the poultry shaft louse Menopon gallinae provides insight into the host-switching and adaptive evolution of parasitic lice.</title>
        <authorList>
            <person name="Xu Y."/>
            <person name="Ma L."/>
            <person name="Liu S."/>
            <person name="Liang Y."/>
            <person name="Liu Q."/>
            <person name="He Z."/>
            <person name="Tian L."/>
            <person name="Duan Y."/>
            <person name="Cai W."/>
            <person name="Li H."/>
            <person name="Song F."/>
        </authorList>
    </citation>
    <scope>NUCLEOTIDE SEQUENCE</scope>
    <source>
        <strain evidence="1">Cailab_2023a</strain>
    </source>
</reference>
<proteinExistence type="predicted"/>
<dbReference type="AlphaFoldDB" id="A0AAW2HUV4"/>